<dbReference type="AlphaFoldDB" id="F4MM05"/>
<proteinExistence type="predicted"/>
<dbReference type="EMBL" id="FQ032810">
    <property type="protein sequence ID" value="CBL87180.1"/>
    <property type="molecule type" value="Genomic_DNA"/>
</dbReference>
<reference evidence="1" key="2">
    <citation type="journal article" date="2012" name="Environ. Microbiol.">
        <title>Genomic content of uncultured Bacteroidetes from contrasting oceanic provinces in the North Atlantic Ocean.</title>
        <authorList>
            <person name="Gomez-Pereira P.R."/>
            <person name="Schuler M."/>
            <person name="Fuchs B.M."/>
            <person name="Bennke C."/>
            <person name="Teeling H."/>
            <person name="Waldmann J."/>
            <person name="Richter M."/>
            <person name="Barbe V."/>
            <person name="Bataille E."/>
            <person name="Glockner F.O."/>
            <person name="Amann R."/>
        </authorList>
    </citation>
    <scope>NUCLEOTIDE SEQUENCE</scope>
</reference>
<protein>
    <submittedName>
        <fullName evidence="1">Uncharacterized protein</fullName>
    </submittedName>
</protein>
<gene>
    <name evidence="1" type="ORF">S3_858_0031</name>
</gene>
<reference evidence="1" key="1">
    <citation type="submission" date="2010-05" db="EMBL/GenBank/DDBJ databases">
        <authorList>
            <person name="Genoscope - CEA"/>
        </authorList>
    </citation>
    <scope>NUCLEOTIDE SEQUENCE</scope>
</reference>
<sequence length="35" mass="4077">MKIKFLHIIKPVLSKYLIDPKLGLICDDLVYIAVY</sequence>
<organism evidence="1">
    <name type="scientific">uncultured Sphingobacteriia bacterium</name>
    <dbReference type="NCBI Taxonomy" id="246143"/>
    <lineage>
        <taxon>Bacteria</taxon>
        <taxon>Pseudomonadati</taxon>
        <taxon>Bacteroidota</taxon>
        <taxon>Sphingobacteriia</taxon>
        <taxon>environmental samples</taxon>
    </lineage>
</organism>
<evidence type="ECO:0000313" key="1">
    <source>
        <dbReference type="EMBL" id="CBL87180.1"/>
    </source>
</evidence>
<accession>F4MM05</accession>
<name>F4MM05_9BACT</name>